<evidence type="ECO:0000313" key="2">
    <source>
        <dbReference type="Proteomes" id="UP000319255"/>
    </source>
</evidence>
<comment type="caution">
    <text evidence="1">The sequence shown here is derived from an EMBL/GenBank/DDBJ whole genome shotgun (WGS) entry which is preliminary data.</text>
</comment>
<dbReference type="OrthoDB" id="564699at2"/>
<dbReference type="Pfam" id="PF10983">
    <property type="entry name" value="DUF2793"/>
    <property type="match status" value="1"/>
</dbReference>
<accession>A0A501WQU7</accession>
<dbReference type="AlphaFoldDB" id="A0A501WQU7"/>
<reference evidence="1 2" key="1">
    <citation type="submission" date="2019-06" db="EMBL/GenBank/DDBJ databases">
        <title>A novel bacterium of genus Amaricoccus, isolated from marine sediment.</title>
        <authorList>
            <person name="Huang H."/>
            <person name="Mo K."/>
            <person name="Hu Y."/>
        </authorList>
    </citation>
    <scope>NUCLEOTIDE SEQUENCE [LARGE SCALE GENOMIC DNA]</scope>
    <source>
        <strain evidence="1 2">HB172011</strain>
    </source>
</reference>
<dbReference type="EMBL" id="VFRP01000009">
    <property type="protein sequence ID" value="TPE50715.1"/>
    <property type="molecule type" value="Genomic_DNA"/>
</dbReference>
<sequence>MAKTTNLALPLISPSQAQKHVTVNEALARLDAVTQMRVLADDLRTPPASAEEGAGYVIPDSASASWAERHGQIAVWSNGGWVYLSPVAGWRAWHISRAAWLVYDGAEWVSDAISVSRGGARTTSEILEFDQRLGAGASLETEARIPANALVTGVTGRVLETLEGTMTGWRLGVSAAGDRYGTGLGLAAGSYLLGLSGSPTSYYAETPLVIGAEGGIFAAGKIRLAIHLTRLAAPRME</sequence>
<proteinExistence type="predicted"/>
<gene>
    <name evidence="1" type="ORF">FJM51_10675</name>
</gene>
<evidence type="ECO:0000313" key="1">
    <source>
        <dbReference type="EMBL" id="TPE50715.1"/>
    </source>
</evidence>
<dbReference type="Proteomes" id="UP000319255">
    <property type="component" value="Unassembled WGS sequence"/>
</dbReference>
<keyword evidence="2" id="KW-1185">Reference proteome</keyword>
<dbReference type="InterPro" id="IPR021251">
    <property type="entry name" value="DUF2793"/>
</dbReference>
<name>A0A501WQU7_9RHOB</name>
<dbReference type="RefSeq" id="WP_140454130.1">
    <property type="nucleotide sequence ID" value="NZ_VFRP01000009.1"/>
</dbReference>
<protein>
    <submittedName>
        <fullName evidence="1">DUF2793 domain-containing protein</fullName>
    </submittedName>
</protein>
<organism evidence="1 2">
    <name type="scientific">Amaricoccus solimangrovi</name>
    <dbReference type="NCBI Taxonomy" id="2589815"/>
    <lineage>
        <taxon>Bacteria</taxon>
        <taxon>Pseudomonadati</taxon>
        <taxon>Pseudomonadota</taxon>
        <taxon>Alphaproteobacteria</taxon>
        <taxon>Rhodobacterales</taxon>
        <taxon>Paracoccaceae</taxon>
        <taxon>Amaricoccus</taxon>
    </lineage>
</organism>